<evidence type="ECO:0000256" key="6">
    <source>
        <dbReference type="ARBA" id="ARBA00022833"/>
    </source>
</evidence>
<evidence type="ECO:0000256" key="4">
    <source>
        <dbReference type="ARBA" id="ARBA00022723"/>
    </source>
</evidence>
<organism evidence="11 12">
    <name type="scientific">Arenicella chitinivorans</name>
    <dbReference type="NCBI Taxonomy" id="1329800"/>
    <lineage>
        <taxon>Bacteria</taxon>
        <taxon>Pseudomonadati</taxon>
        <taxon>Pseudomonadota</taxon>
        <taxon>Gammaproteobacteria</taxon>
        <taxon>Arenicellales</taxon>
        <taxon>Arenicellaceae</taxon>
        <taxon>Arenicella</taxon>
    </lineage>
</organism>
<evidence type="ECO:0000256" key="5">
    <source>
        <dbReference type="ARBA" id="ARBA00022801"/>
    </source>
</evidence>
<keyword evidence="12" id="KW-1185">Reference proteome</keyword>
<comment type="catalytic activity">
    <reaction evidence="8">
        <text>adenosine + phosphate = alpha-D-ribose 1-phosphate + adenine</text>
        <dbReference type="Rhea" id="RHEA:27642"/>
        <dbReference type="ChEBI" id="CHEBI:16335"/>
        <dbReference type="ChEBI" id="CHEBI:16708"/>
        <dbReference type="ChEBI" id="CHEBI:43474"/>
        <dbReference type="ChEBI" id="CHEBI:57720"/>
        <dbReference type="EC" id="2.4.2.1"/>
    </reaction>
    <physiologicalReaction direction="left-to-right" evidence="8">
        <dbReference type="Rhea" id="RHEA:27643"/>
    </physiologicalReaction>
</comment>
<dbReference type="GO" id="GO:0005507">
    <property type="term" value="F:copper ion binding"/>
    <property type="evidence" value="ECO:0007669"/>
    <property type="project" value="TreeGrafter"/>
</dbReference>
<comment type="caution">
    <text evidence="11">The sequence shown here is derived from an EMBL/GenBank/DDBJ whole genome shotgun (WGS) entry which is preliminary data.</text>
</comment>
<keyword evidence="4" id="KW-0479">Metal-binding</keyword>
<dbReference type="CDD" id="cd16833">
    <property type="entry name" value="YfiH"/>
    <property type="match status" value="1"/>
</dbReference>
<evidence type="ECO:0000313" key="12">
    <source>
        <dbReference type="Proteomes" id="UP000614811"/>
    </source>
</evidence>
<dbReference type="GO" id="GO:0017061">
    <property type="term" value="F:S-methyl-5-thioadenosine phosphorylase activity"/>
    <property type="evidence" value="ECO:0007669"/>
    <property type="project" value="UniProtKB-EC"/>
</dbReference>
<dbReference type="PANTHER" id="PTHR30616:SF2">
    <property type="entry name" value="PURINE NUCLEOSIDE PHOSPHORYLASE LACC1"/>
    <property type="match status" value="1"/>
</dbReference>
<comment type="catalytic activity">
    <reaction evidence="7">
        <text>adenosine + H2O + H(+) = inosine + NH4(+)</text>
        <dbReference type="Rhea" id="RHEA:24408"/>
        <dbReference type="ChEBI" id="CHEBI:15377"/>
        <dbReference type="ChEBI" id="CHEBI:15378"/>
        <dbReference type="ChEBI" id="CHEBI:16335"/>
        <dbReference type="ChEBI" id="CHEBI:17596"/>
        <dbReference type="ChEBI" id="CHEBI:28938"/>
        <dbReference type="EC" id="3.5.4.4"/>
    </reaction>
    <physiologicalReaction direction="left-to-right" evidence="7">
        <dbReference type="Rhea" id="RHEA:24409"/>
    </physiologicalReaction>
</comment>
<dbReference type="InterPro" id="IPR038371">
    <property type="entry name" value="Cu_polyphenol_OxRdtase_sf"/>
</dbReference>
<evidence type="ECO:0000313" key="11">
    <source>
        <dbReference type="EMBL" id="GHA17212.1"/>
    </source>
</evidence>
<protein>
    <recommendedName>
        <fullName evidence="10">Purine nucleoside phosphorylase</fullName>
    </recommendedName>
</protein>
<dbReference type="PANTHER" id="PTHR30616">
    <property type="entry name" value="UNCHARACTERIZED PROTEIN YFIH"/>
    <property type="match status" value="1"/>
</dbReference>
<comment type="catalytic activity">
    <reaction evidence="1">
        <text>inosine + phosphate = alpha-D-ribose 1-phosphate + hypoxanthine</text>
        <dbReference type="Rhea" id="RHEA:27646"/>
        <dbReference type="ChEBI" id="CHEBI:17368"/>
        <dbReference type="ChEBI" id="CHEBI:17596"/>
        <dbReference type="ChEBI" id="CHEBI:43474"/>
        <dbReference type="ChEBI" id="CHEBI:57720"/>
        <dbReference type="EC" id="2.4.2.1"/>
    </reaction>
    <physiologicalReaction direction="left-to-right" evidence="1">
        <dbReference type="Rhea" id="RHEA:27647"/>
    </physiologicalReaction>
</comment>
<proteinExistence type="inferred from homology"/>
<dbReference type="EMBL" id="BMXA01000006">
    <property type="protein sequence ID" value="GHA17212.1"/>
    <property type="molecule type" value="Genomic_DNA"/>
</dbReference>
<dbReference type="Gene3D" id="3.60.140.10">
    <property type="entry name" value="CNF1/YfiH-like putative cysteine hydrolases"/>
    <property type="match status" value="1"/>
</dbReference>
<evidence type="ECO:0000256" key="1">
    <source>
        <dbReference type="ARBA" id="ARBA00000553"/>
    </source>
</evidence>
<reference evidence="11" key="2">
    <citation type="submission" date="2020-09" db="EMBL/GenBank/DDBJ databases">
        <authorList>
            <person name="Sun Q."/>
            <person name="Kim S."/>
        </authorList>
    </citation>
    <scope>NUCLEOTIDE SEQUENCE</scope>
    <source>
        <strain evidence="11">KCTC 12711</strain>
    </source>
</reference>
<sequence>MSIQIETPSWNAPAQVKALSTLRVGGQSRGVYASLNLADYVGDDDSAVTRNRALLASVVGLPQNPNWLQQVHGTQIIDFDRTKTGSARHEADGATTTTHSVVCAVQTADCLPLLMTNRQGTRVAAVHVGWRGMAAGIIENAVAKMRSETRDILVWAGPCIGAAAFEVGVEVQAQLRGPAAAYRPASSNDKVYADLRALAGDRLLKLGVTQYFCSESCTYQQDNAFFSYRRDGQCGRMASLIWIQP</sequence>
<gene>
    <name evidence="11" type="ORF">GCM10008090_28630</name>
</gene>
<comment type="catalytic activity">
    <reaction evidence="9">
        <text>S-methyl-5'-thioadenosine + phosphate = 5-(methylsulfanyl)-alpha-D-ribose 1-phosphate + adenine</text>
        <dbReference type="Rhea" id="RHEA:11852"/>
        <dbReference type="ChEBI" id="CHEBI:16708"/>
        <dbReference type="ChEBI" id="CHEBI:17509"/>
        <dbReference type="ChEBI" id="CHEBI:43474"/>
        <dbReference type="ChEBI" id="CHEBI:58533"/>
        <dbReference type="EC" id="2.4.2.28"/>
    </reaction>
    <physiologicalReaction direction="left-to-right" evidence="9">
        <dbReference type="Rhea" id="RHEA:11853"/>
    </physiologicalReaction>
</comment>
<comment type="similarity">
    <text evidence="2 10">Belongs to the purine nucleoside phosphorylase YfiH/LACC1 family.</text>
</comment>
<dbReference type="GO" id="GO:0016787">
    <property type="term" value="F:hydrolase activity"/>
    <property type="evidence" value="ECO:0007669"/>
    <property type="project" value="UniProtKB-KW"/>
</dbReference>
<evidence type="ECO:0000256" key="10">
    <source>
        <dbReference type="RuleBase" id="RU361274"/>
    </source>
</evidence>
<accession>A0A918VQR6</accession>
<keyword evidence="6" id="KW-0862">Zinc</keyword>
<evidence type="ECO:0000256" key="2">
    <source>
        <dbReference type="ARBA" id="ARBA00007353"/>
    </source>
</evidence>
<dbReference type="SUPFAM" id="SSF64438">
    <property type="entry name" value="CNF1/YfiH-like putative cysteine hydrolases"/>
    <property type="match status" value="1"/>
</dbReference>
<dbReference type="NCBIfam" id="TIGR00726">
    <property type="entry name" value="peptidoglycan editing factor PgeF"/>
    <property type="match status" value="1"/>
</dbReference>
<dbReference type="InterPro" id="IPR011324">
    <property type="entry name" value="Cytotoxic_necrot_fac-like_cat"/>
</dbReference>
<evidence type="ECO:0000256" key="7">
    <source>
        <dbReference type="ARBA" id="ARBA00047989"/>
    </source>
</evidence>
<dbReference type="AlphaFoldDB" id="A0A918VQR6"/>
<dbReference type="Pfam" id="PF02578">
    <property type="entry name" value="Cu-oxidase_4"/>
    <property type="match status" value="1"/>
</dbReference>
<name>A0A918VQR6_9GAMM</name>
<evidence type="ECO:0000256" key="8">
    <source>
        <dbReference type="ARBA" id="ARBA00048968"/>
    </source>
</evidence>
<keyword evidence="5" id="KW-0378">Hydrolase</keyword>
<evidence type="ECO:0000256" key="9">
    <source>
        <dbReference type="ARBA" id="ARBA00049893"/>
    </source>
</evidence>
<keyword evidence="3" id="KW-0808">Transferase</keyword>
<dbReference type="InterPro" id="IPR003730">
    <property type="entry name" value="Cu_polyphenol_OxRdtase"/>
</dbReference>
<reference evidence="11" key="1">
    <citation type="journal article" date="2014" name="Int. J. Syst. Evol. Microbiol.">
        <title>Complete genome sequence of Corynebacterium casei LMG S-19264T (=DSM 44701T), isolated from a smear-ripened cheese.</title>
        <authorList>
            <consortium name="US DOE Joint Genome Institute (JGI-PGF)"/>
            <person name="Walter F."/>
            <person name="Albersmeier A."/>
            <person name="Kalinowski J."/>
            <person name="Ruckert C."/>
        </authorList>
    </citation>
    <scope>NUCLEOTIDE SEQUENCE</scope>
    <source>
        <strain evidence="11">KCTC 12711</strain>
    </source>
</reference>
<evidence type="ECO:0000256" key="3">
    <source>
        <dbReference type="ARBA" id="ARBA00022679"/>
    </source>
</evidence>
<dbReference type="Proteomes" id="UP000614811">
    <property type="component" value="Unassembled WGS sequence"/>
</dbReference>